<dbReference type="Proteomes" id="UP001209570">
    <property type="component" value="Unassembled WGS sequence"/>
</dbReference>
<reference evidence="8" key="1">
    <citation type="submission" date="2021-12" db="EMBL/GenBank/DDBJ databases">
        <title>Prjna785345.</title>
        <authorList>
            <person name="Rujirawat T."/>
            <person name="Krajaejun T."/>
        </authorList>
    </citation>
    <scope>NUCLEOTIDE SEQUENCE</scope>
    <source>
        <strain evidence="8">Pi057C3</strain>
    </source>
</reference>
<name>A0AAD5QF42_PYTIN</name>
<comment type="subcellular location">
    <subcellularLocation>
        <location evidence="1">Golgi apparatus</location>
        <location evidence="1">trans-Golgi network</location>
    </subcellularLocation>
</comment>
<dbReference type="InterPro" id="IPR048319">
    <property type="entry name" value="Vps52_CC"/>
</dbReference>
<dbReference type="PANTHER" id="PTHR14190:SF7">
    <property type="entry name" value="VACUOLAR PROTEIN SORTING-ASSOCIATED PROTEIN 52 HOMOLOG"/>
    <property type="match status" value="1"/>
</dbReference>
<keyword evidence="9" id="KW-1185">Reference proteome</keyword>
<keyword evidence="5" id="KW-0333">Golgi apparatus</keyword>
<dbReference type="InterPro" id="IPR048361">
    <property type="entry name" value="Vps52_C"/>
</dbReference>
<comment type="similarity">
    <text evidence="2">Belongs to the VPS52 family.</text>
</comment>
<evidence type="ECO:0000256" key="3">
    <source>
        <dbReference type="ARBA" id="ARBA00022448"/>
    </source>
</evidence>
<keyword evidence="3" id="KW-0813">Transport</keyword>
<evidence type="ECO:0000256" key="4">
    <source>
        <dbReference type="ARBA" id="ARBA00022927"/>
    </source>
</evidence>
<evidence type="ECO:0000256" key="5">
    <source>
        <dbReference type="ARBA" id="ARBA00023034"/>
    </source>
</evidence>
<sequence>MTLSTSALSPASALSPPGTAVKLEEIDFDELDDYLELFQQDGVIKEALSQGVDLRQYAAQIDQELRAAEIDSVAQYVMKSADIVELHDQVQECDNVLAKMQEMLLGFQADLGGISDEIRHLQDESIGMNVRLKNRRDAEDRLKLYLDQIALPPALVTTIDDAEVNDAYLHALVALNAKLRYAALRGPDPEGSSFDLVPSQTAAFKEVESALHKLKSRSVTRVREFLWAKMNDMKKPKTNVQMVQQNTLLPMKYLVTFLADNAPDVEEEFREIYAETMSKTLVSVFKSYHAGLMKFHDEVASKSDLIAIEEQSLKSIFSTKVNLSKRNDTFAMGDREKILDQAAAPPLILHVASQENIKLPYEAVFRNVQQHLMNSATSEYLFIVDFFRAGREENVLRSRDMFLRVFAKTLSLCLENLENYLFTCYDAIGLLLMIRLTHAQRVVMEKRRIPCLDAFFDRVTLLLWPRFKAVFDLNVMSVKNAKVKKLGAIDLHPHYVIRRYAEFAASVLSLSHSAQPPQHSGASSHEREVTTMSSVHMQENGAGEMVLNNLAQLREEIRGLLGRLAEQHKTPKERCVFLINNYDLVITQFQEKRIISDETAKFEELLATQRERFVEEELMTWYGKMIQFVRQNEGLVLGKTGSGSTSSAPAASAGKVEVDTAQIERIVRDFASTWKSGIEKMNGNILKYFSNFRNGMEILKQVLTQLLLYYTRFVEIVKKSFKGTPPFGNDIVTTQEILYEIKKYSRSF</sequence>
<comment type="caution">
    <text evidence="8">The sequence shown here is derived from an EMBL/GenBank/DDBJ whole genome shotgun (WGS) entry which is preliminary data.</text>
</comment>
<evidence type="ECO:0008006" key="10">
    <source>
        <dbReference type="Google" id="ProtNLM"/>
    </source>
</evidence>
<dbReference type="Pfam" id="PF04129">
    <property type="entry name" value="Vps52_CC"/>
    <property type="match status" value="1"/>
</dbReference>
<evidence type="ECO:0000313" key="8">
    <source>
        <dbReference type="EMBL" id="KAJ0410289.1"/>
    </source>
</evidence>
<dbReference type="GO" id="GO:0042147">
    <property type="term" value="P:retrograde transport, endosome to Golgi"/>
    <property type="evidence" value="ECO:0007669"/>
    <property type="project" value="TreeGrafter"/>
</dbReference>
<dbReference type="GO" id="GO:0019905">
    <property type="term" value="F:syntaxin binding"/>
    <property type="evidence" value="ECO:0007669"/>
    <property type="project" value="TreeGrafter"/>
</dbReference>
<dbReference type="GO" id="GO:0005829">
    <property type="term" value="C:cytosol"/>
    <property type="evidence" value="ECO:0007669"/>
    <property type="project" value="GOC"/>
</dbReference>
<gene>
    <name evidence="8" type="ORF">P43SY_002621</name>
</gene>
<dbReference type="AlphaFoldDB" id="A0AAD5QF42"/>
<dbReference type="GO" id="GO:0006896">
    <property type="term" value="P:Golgi to vacuole transport"/>
    <property type="evidence" value="ECO:0007669"/>
    <property type="project" value="TreeGrafter"/>
</dbReference>
<evidence type="ECO:0000256" key="1">
    <source>
        <dbReference type="ARBA" id="ARBA00004601"/>
    </source>
</evidence>
<protein>
    <recommendedName>
        <fullName evidence="10">Vacuolar protein sorting-associated protein 52</fullName>
    </recommendedName>
</protein>
<feature type="domain" description="Vps52 C-terminal" evidence="7">
    <location>
        <begin position="275"/>
        <end position="613"/>
    </location>
</feature>
<proteinExistence type="inferred from homology"/>
<evidence type="ECO:0000256" key="2">
    <source>
        <dbReference type="ARBA" id="ARBA00008180"/>
    </source>
</evidence>
<dbReference type="GO" id="GO:0000938">
    <property type="term" value="C:GARP complex"/>
    <property type="evidence" value="ECO:0007669"/>
    <property type="project" value="TreeGrafter"/>
</dbReference>
<dbReference type="InterPro" id="IPR007258">
    <property type="entry name" value="Vps52"/>
</dbReference>
<dbReference type="GO" id="GO:0015031">
    <property type="term" value="P:protein transport"/>
    <property type="evidence" value="ECO:0007669"/>
    <property type="project" value="UniProtKB-KW"/>
</dbReference>
<evidence type="ECO:0000313" key="9">
    <source>
        <dbReference type="Proteomes" id="UP001209570"/>
    </source>
</evidence>
<keyword evidence="4" id="KW-0653">Protein transport</keyword>
<feature type="domain" description="Vps52 coiled-coil" evidence="6">
    <location>
        <begin position="76"/>
        <end position="258"/>
    </location>
</feature>
<dbReference type="PANTHER" id="PTHR14190">
    <property type="entry name" value="SUPPRESSOR OF ACTIN MUTATIONS 2/VACUOLAR PROTEIN SORTING 52"/>
    <property type="match status" value="1"/>
</dbReference>
<dbReference type="EMBL" id="JAKCXM010000001">
    <property type="protein sequence ID" value="KAJ0410289.1"/>
    <property type="molecule type" value="Genomic_DNA"/>
</dbReference>
<dbReference type="GO" id="GO:0032456">
    <property type="term" value="P:endocytic recycling"/>
    <property type="evidence" value="ECO:0007669"/>
    <property type="project" value="TreeGrafter"/>
</dbReference>
<dbReference type="Pfam" id="PF20655">
    <property type="entry name" value="Vps52_C"/>
    <property type="match status" value="1"/>
</dbReference>
<accession>A0AAD5QF42</accession>
<evidence type="ECO:0000259" key="6">
    <source>
        <dbReference type="Pfam" id="PF04129"/>
    </source>
</evidence>
<evidence type="ECO:0000259" key="7">
    <source>
        <dbReference type="Pfam" id="PF20655"/>
    </source>
</evidence>
<organism evidence="8 9">
    <name type="scientific">Pythium insidiosum</name>
    <name type="common">Pythiosis disease agent</name>
    <dbReference type="NCBI Taxonomy" id="114742"/>
    <lineage>
        <taxon>Eukaryota</taxon>
        <taxon>Sar</taxon>
        <taxon>Stramenopiles</taxon>
        <taxon>Oomycota</taxon>
        <taxon>Peronosporomycetes</taxon>
        <taxon>Pythiales</taxon>
        <taxon>Pythiaceae</taxon>
        <taxon>Pythium</taxon>
    </lineage>
</organism>